<dbReference type="AlphaFoldDB" id="A0A2J6RUK2"/>
<reference evidence="1 2" key="1">
    <citation type="submission" date="2016-04" db="EMBL/GenBank/DDBJ databases">
        <title>A degradative enzymes factory behind the ericoid mycorrhizal symbiosis.</title>
        <authorList>
            <consortium name="DOE Joint Genome Institute"/>
            <person name="Martino E."/>
            <person name="Morin E."/>
            <person name="Grelet G."/>
            <person name="Kuo A."/>
            <person name="Kohler A."/>
            <person name="Daghino S."/>
            <person name="Barry K."/>
            <person name="Choi C."/>
            <person name="Cichocki N."/>
            <person name="Clum A."/>
            <person name="Copeland A."/>
            <person name="Hainaut M."/>
            <person name="Haridas S."/>
            <person name="Labutti K."/>
            <person name="Lindquist E."/>
            <person name="Lipzen A."/>
            <person name="Khouja H.-R."/>
            <person name="Murat C."/>
            <person name="Ohm R."/>
            <person name="Olson A."/>
            <person name="Spatafora J."/>
            <person name="Veneault-Fourrey C."/>
            <person name="Henrissat B."/>
            <person name="Grigoriev I."/>
            <person name="Martin F."/>
            <person name="Perotto S."/>
        </authorList>
    </citation>
    <scope>NUCLEOTIDE SEQUENCE [LARGE SCALE GENOMIC DNA]</scope>
    <source>
        <strain evidence="1 2">F</strain>
    </source>
</reference>
<name>A0A2J6RUK2_HYAVF</name>
<evidence type="ECO:0000313" key="2">
    <source>
        <dbReference type="Proteomes" id="UP000235786"/>
    </source>
</evidence>
<sequence length="150" mass="16690">MLFNKNKIELYKTAASAPNVKSRIGRCDIGGDASTHATADPRDTRLVFKGAKGKKRAIGHIVGYKRRPRDTTTHVLISGPIPPEIDFEDNDIILADIILGEESYIDLLRREVTLKGGSFTRISYNSVLLKKARGKAKALRPNDIKYNIEL</sequence>
<accession>A0A2J6RUK2</accession>
<organism evidence="1 2">
    <name type="scientific">Hyaloscypha variabilis (strain UAMH 11265 / GT02V1 / F)</name>
    <name type="common">Meliniomyces variabilis</name>
    <dbReference type="NCBI Taxonomy" id="1149755"/>
    <lineage>
        <taxon>Eukaryota</taxon>
        <taxon>Fungi</taxon>
        <taxon>Dikarya</taxon>
        <taxon>Ascomycota</taxon>
        <taxon>Pezizomycotina</taxon>
        <taxon>Leotiomycetes</taxon>
        <taxon>Helotiales</taxon>
        <taxon>Hyaloscyphaceae</taxon>
        <taxon>Hyaloscypha</taxon>
        <taxon>Hyaloscypha variabilis</taxon>
    </lineage>
</organism>
<evidence type="ECO:0000313" key="1">
    <source>
        <dbReference type="EMBL" id="PMD42197.1"/>
    </source>
</evidence>
<protein>
    <submittedName>
        <fullName evidence="1">Uncharacterized protein</fullName>
    </submittedName>
</protein>
<keyword evidence="2" id="KW-1185">Reference proteome</keyword>
<proteinExistence type="predicted"/>
<dbReference type="EMBL" id="KZ613943">
    <property type="protein sequence ID" value="PMD42197.1"/>
    <property type="molecule type" value="Genomic_DNA"/>
</dbReference>
<gene>
    <name evidence="1" type="ORF">L207DRAFT_527134</name>
</gene>
<dbReference type="Proteomes" id="UP000235786">
    <property type="component" value="Unassembled WGS sequence"/>
</dbReference>